<keyword evidence="4" id="KW-0804">Transcription</keyword>
<dbReference type="EnsemblPlants" id="HORVU.MOREX.r3.1HG0060800.1">
    <property type="protein sequence ID" value="HORVU.MOREX.r3.1HG0060800.1"/>
    <property type="gene ID" value="HORVU.MOREX.r3.1HG0060800"/>
</dbReference>
<keyword evidence="3" id="KW-0238">DNA-binding</keyword>
<evidence type="ECO:0000256" key="4">
    <source>
        <dbReference type="ARBA" id="ARBA00023163"/>
    </source>
</evidence>
<feature type="domain" description="WRKY" evidence="7">
    <location>
        <begin position="174"/>
        <end position="232"/>
    </location>
</feature>
<dbReference type="SUPFAM" id="SSF118290">
    <property type="entry name" value="WRKY DNA-binding domain"/>
    <property type="match status" value="1"/>
</dbReference>
<proteinExistence type="predicted"/>
<evidence type="ECO:0000256" key="1">
    <source>
        <dbReference type="ARBA" id="ARBA00004123"/>
    </source>
</evidence>
<keyword evidence="5" id="KW-0539">Nucleus</keyword>
<reference evidence="8" key="3">
    <citation type="submission" date="2022-01" db="UniProtKB">
        <authorList>
            <consortium name="EnsemblPlants"/>
        </authorList>
    </citation>
    <scope>IDENTIFICATION</scope>
    <source>
        <strain evidence="8">subsp. vulgare</strain>
    </source>
</reference>
<dbReference type="Pfam" id="PF03106">
    <property type="entry name" value="WRKY"/>
    <property type="match status" value="1"/>
</dbReference>
<dbReference type="InterPro" id="IPR003657">
    <property type="entry name" value="WRKY_dom"/>
</dbReference>
<dbReference type="Proteomes" id="UP000011116">
    <property type="component" value="Chromosome 1H"/>
</dbReference>
<evidence type="ECO:0000313" key="8">
    <source>
        <dbReference type="EnsemblPlants" id="HORVU.MOREX.r3.1HG0060800.1"/>
    </source>
</evidence>
<gene>
    <name evidence="8" type="primary">LOC123412238</name>
</gene>
<dbReference type="InterPro" id="IPR044810">
    <property type="entry name" value="WRKY_plant"/>
</dbReference>
<evidence type="ECO:0000256" key="2">
    <source>
        <dbReference type="ARBA" id="ARBA00023015"/>
    </source>
</evidence>
<dbReference type="SMART" id="SM00774">
    <property type="entry name" value="WRKY"/>
    <property type="match status" value="1"/>
</dbReference>
<comment type="subcellular location">
    <subcellularLocation>
        <location evidence="1">Nucleus</location>
    </subcellularLocation>
</comment>
<keyword evidence="2" id="KW-0805">Transcription regulation</keyword>
<keyword evidence="9" id="KW-1185">Reference proteome</keyword>
<dbReference type="KEGG" id="hvg:123412238"/>
<evidence type="ECO:0000313" key="9">
    <source>
        <dbReference type="Proteomes" id="UP000011116"/>
    </source>
</evidence>
<dbReference type="GO" id="GO:0005634">
    <property type="term" value="C:nucleus"/>
    <property type="evidence" value="ECO:0000318"/>
    <property type="project" value="GO_Central"/>
</dbReference>
<dbReference type="PANTHER" id="PTHR32096:SF146">
    <property type="entry name" value="WRKY TRANSCRIPTION FACTOR 19-RELATED"/>
    <property type="match status" value="1"/>
</dbReference>
<dbReference type="PANTHER" id="PTHR32096">
    <property type="entry name" value="WRKY TRANSCRIPTION FACTOR 30-RELATED-RELATED"/>
    <property type="match status" value="1"/>
</dbReference>
<evidence type="ECO:0000259" key="7">
    <source>
        <dbReference type="PROSITE" id="PS50811"/>
    </source>
</evidence>
<evidence type="ECO:0000256" key="6">
    <source>
        <dbReference type="SAM" id="MobiDB-lite"/>
    </source>
</evidence>
<accession>A0A8I6WJX6</accession>
<dbReference type="GO" id="GO:0003700">
    <property type="term" value="F:DNA-binding transcription factor activity"/>
    <property type="evidence" value="ECO:0000318"/>
    <property type="project" value="GO_Central"/>
</dbReference>
<dbReference type="GO" id="GO:0000976">
    <property type="term" value="F:transcription cis-regulatory region binding"/>
    <property type="evidence" value="ECO:0000318"/>
    <property type="project" value="GO_Central"/>
</dbReference>
<name>A0A8I6WJX6_HORVV</name>
<dbReference type="SMR" id="A0A8I6WJX6"/>
<dbReference type="Gene3D" id="2.20.25.80">
    <property type="entry name" value="WRKY domain"/>
    <property type="match status" value="1"/>
</dbReference>
<dbReference type="InterPro" id="IPR036576">
    <property type="entry name" value="WRKY_dom_sf"/>
</dbReference>
<feature type="region of interest" description="Disordered" evidence="6">
    <location>
        <begin position="122"/>
        <end position="156"/>
    </location>
</feature>
<protein>
    <recommendedName>
        <fullName evidence="7">WRKY domain-containing protein</fullName>
    </recommendedName>
</protein>
<dbReference type="RefSeq" id="XP_044961118.1">
    <property type="nucleotide sequence ID" value="XM_045105183.1"/>
</dbReference>
<dbReference type="Gramene" id="HORVU.MOREX.r2.1HG0048240.1">
    <property type="protein sequence ID" value="HORVU.MOREX.r2.1HG0048240.1"/>
    <property type="gene ID" value="HORVU.MOREX.r2.1HG0048240"/>
</dbReference>
<dbReference type="GeneID" id="123412238"/>
<dbReference type="OrthoDB" id="684963at2759"/>
<reference evidence="9" key="1">
    <citation type="journal article" date="2012" name="Nature">
        <title>A physical, genetic and functional sequence assembly of the barley genome.</title>
        <authorList>
            <consortium name="The International Barley Genome Sequencing Consortium"/>
            <person name="Mayer K.F."/>
            <person name="Waugh R."/>
            <person name="Brown J.W."/>
            <person name="Schulman A."/>
            <person name="Langridge P."/>
            <person name="Platzer M."/>
            <person name="Fincher G.B."/>
            <person name="Muehlbauer G.J."/>
            <person name="Sato K."/>
            <person name="Close T.J."/>
            <person name="Wise R.P."/>
            <person name="Stein N."/>
        </authorList>
    </citation>
    <scope>NUCLEOTIDE SEQUENCE [LARGE SCALE GENOMIC DNA]</scope>
    <source>
        <strain evidence="9">cv. Morex</strain>
    </source>
</reference>
<reference evidence="8" key="2">
    <citation type="submission" date="2020-10" db="EMBL/GenBank/DDBJ databases">
        <authorList>
            <person name="Scholz U."/>
            <person name="Mascher M."/>
            <person name="Fiebig A."/>
        </authorList>
    </citation>
    <scope>NUCLEOTIDE SEQUENCE [LARGE SCALE GENOMIC DNA]</scope>
    <source>
        <strain evidence="8">cv. Morex</strain>
    </source>
</reference>
<dbReference type="Gramene" id="HORVU.MOREX.r3.1HG0060800.1">
    <property type="protein sequence ID" value="HORVU.MOREX.r3.1HG0060800.1"/>
    <property type="gene ID" value="HORVU.MOREX.r3.1HG0060800"/>
</dbReference>
<organism evidence="8 9">
    <name type="scientific">Hordeum vulgare subsp. vulgare</name>
    <name type="common">Domesticated barley</name>
    <dbReference type="NCBI Taxonomy" id="112509"/>
    <lineage>
        <taxon>Eukaryota</taxon>
        <taxon>Viridiplantae</taxon>
        <taxon>Streptophyta</taxon>
        <taxon>Embryophyta</taxon>
        <taxon>Tracheophyta</taxon>
        <taxon>Spermatophyta</taxon>
        <taxon>Magnoliopsida</taxon>
        <taxon>Liliopsida</taxon>
        <taxon>Poales</taxon>
        <taxon>Poaceae</taxon>
        <taxon>BOP clade</taxon>
        <taxon>Pooideae</taxon>
        <taxon>Triticodae</taxon>
        <taxon>Triticeae</taxon>
        <taxon>Hordeinae</taxon>
        <taxon>Hordeum</taxon>
    </lineage>
</organism>
<dbReference type="AlphaFoldDB" id="A0A8I6WJX6"/>
<evidence type="ECO:0000256" key="3">
    <source>
        <dbReference type="ARBA" id="ARBA00023125"/>
    </source>
</evidence>
<sequence length="351" mass="38202">MDDALSQISEAFRLAGELTGELRATQKGPAYIAARCHGIVHAYNRAIRMLERYGMGGVAAAAPRRLDAGPLDTPRLRSTDEAVASQFLGDTPTHLPHRQEPFHMAAGVLGARVAPPHTMCAAAGTSGGPMRRLPSSRSPPPVQPRQGRRRRESGQKELVLVTAQGTGNTELPPDDGYTWRKYGQKDILGSRYPRSYYRCTHKNYYGCDAKKKVQRLDKDPFMYEVTYYGDHSCLTSTTPLLVLPTTSVTTSAASSPNAMTGANLSIKDLPMVSAEQMQSTTLSTSVDLRISSMPPSFQGILAGSGTRVGSNTNARMNVSTITKDMDYLTLDLMDVMFSSGYNMDGIFSSYD</sequence>
<evidence type="ECO:0000256" key="5">
    <source>
        <dbReference type="ARBA" id="ARBA00023242"/>
    </source>
</evidence>
<dbReference type="PROSITE" id="PS50811">
    <property type="entry name" value="WRKY"/>
    <property type="match status" value="1"/>
</dbReference>